<dbReference type="EMBL" id="JTDY01004473">
    <property type="protein sequence ID" value="KOB68110.1"/>
    <property type="molecule type" value="Genomic_DNA"/>
</dbReference>
<reference evidence="2 3" key="1">
    <citation type="journal article" date="2015" name="Genome Biol. Evol.">
        <title>The genome of winter moth (Operophtera brumata) provides a genomic perspective on sexual dimorphism and phenology.</title>
        <authorList>
            <person name="Derks M.F."/>
            <person name="Smit S."/>
            <person name="Salis L."/>
            <person name="Schijlen E."/>
            <person name="Bossers A."/>
            <person name="Mateman C."/>
            <person name="Pijl A.S."/>
            <person name="de Ridder D."/>
            <person name="Groenen M.A."/>
            <person name="Visser M.E."/>
            <person name="Megens H.J."/>
        </authorList>
    </citation>
    <scope>NUCLEOTIDE SEQUENCE [LARGE SCALE GENOMIC DNA]</scope>
    <source>
        <strain evidence="2">WM2013NL</strain>
        <tissue evidence="2">Head and thorax</tissue>
    </source>
</reference>
<comment type="caution">
    <text evidence="2">The sequence shown here is derived from an EMBL/GenBank/DDBJ whole genome shotgun (WGS) entry which is preliminary data.</text>
</comment>
<evidence type="ECO:0000313" key="3">
    <source>
        <dbReference type="Proteomes" id="UP000037510"/>
    </source>
</evidence>
<proteinExistence type="predicted"/>
<dbReference type="AlphaFoldDB" id="A0A0L7KY67"/>
<name>A0A0L7KY67_OPEBR</name>
<dbReference type="Proteomes" id="UP000037510">
    <property type="component" value="Unassembled WGS sequence"/>
</dbReference>
<protein>
    <submittedName>
        <fullName evidence="2">Uncharacterized protein</fullName>
    </submittedName>
</protein>
<gene>
    <name evidence="2" type="ORF">OBRU01_18782</name>
</gene>
<feature type="region of interest" description="Disordered" evidence="1">
    <location>
        <begin position="1"/>
        <end position="22"/>
    </location>
</feature>
<accession>A0A0L7KY67</accession>
<organism evidence="2 3">
    <name type="scientific">Operophtera brumata</name>
    <name type="common">Winter moth</name>
    <name type="synonym">Phalaena brumata</name>
    <dbReference type="NCBI Taxonomy" id="104452"/>
    <lineage>
        <taxon>Eukaryota</taxon>
        <taxon>Metazoa</taxon>
        <taxon>Ecdysozoa</taxon>
        <taxon>Arthropoda</taxon>
        <taxon>Hexapoda</taxon>
        <taxon>Insecta</taxon>
        <taxon>Pterygota</taxon>
        <taxon>Neoptera</taxon>
        <taxon>Endopterygota</taxon>
        <taxon>Lepidoptera</taxon>
        <taxon>Glossata</taxon>
        <taxon>Ditrysia</taxon>
        <taxon>Geometroidea</taxon>
        <taxon>Geometridae</taxon>
        <taxon>Larentiinae</taxon>
        <taxon>Operophtera</taxon>
    </lineage>
</organism>
<sequence>MSVVYTSDKTTSRRGGASPATVVGSSLGGGLLELWQPSRTVAQRDRAASASVIFPSSSNNRRNFINTVKTGDILISSGGKSNTGIVGHASIMAPDDWVLEMPGGTSDGLEDNN</sequence>
<evidence type="ECO:0000313" key="2">
    <source>
        <dbReference type="EMBL" id="KOB68110.1"/>
    </source>
</evidence>
<keyword evidence="3" id="KW-1185">Reference proteome</keyword>
<evidence type="ECO:0000256" key="1">
    <source>
        <dbReference type="SAM" id="MobiDB-lite"/>
    </source>
</evidence>